<evidence type="ECO:0000313" key="4">
    <source>
        <dbReference type="EMBL" id="OPG15550.1"/>
    </source>
</evidence>
<dbReference type="PANTHER" id="PTHR10357:SF210">
    <property type="entry name" value="MALTODEXTRIN GLUCOSIDASE"/>
    <property type="match status" value="1"/>
</dbReference>
<dbReference type="Proteomes" id="UP000190229">
    <property type="component" value="Unassembled WGS sequence"/>
</dbReference>
<dbReference type="RefSeq" id="WP_079291120.1">
    <property type="nucleotide sequence ID" value="NZ_MWPS01000027.1"/>
</dbReference>
<dbReference type="SUPFAM" id="SSF51445">
    <property type="entry name" value="(Trans)glycosidases"/>
    <property type="match status" value="1"/>
</dbReference>
<keyword evidence="5" id="KW-1185">Reference proteome</keyword>
<dbReference type="GO" id="GO:0016798">
    <property type="term" value="F:hydrolase activity, acting on glycosyl bonds"/>
    <property type="evidence" value="ECO:0007669"/>
    <property type="project" value="UniProtKB-KW"/>
</dbReference>
<dbReference type="PANTHER" id="PTHR10357">
    <property type="entry name" value="ALPHA-AMYLASE FAMILY MEMBER"/>
    <property type="match status" value="1"/>
</dbReference>
<proteinExistence type="predicted"/>
<evidence type="ECO:0000259" key="3">
    <source>
        <dbReference type="SMART" id="SM00642"/>
    </source>
</evidence>
<dbReference type="GO" id="GO:0005975">
    <property type="term" value="P:carbohydrate metabolic process"/>
    <property type="evidence" value="ECO:0007669"/>
    <property type="project" value="InterPro"/>
</dbReference>
<dbReference type="Gene3D" id="3.20.20.80">
    <property type="entry name" value="Glycosidases"/>
    <property type="match status" value="1"/>
</dbReference>
<dbReference type="InterPro" id="IPR013780">
    <property type="entry name" value="Glyco_hydro_b"/>
</dbReference>
<reference evidence="4 5" key="1">
    <citation type="submission" date="2017-02" db="EMBL/GenBank/DDBJ databases">
        <title>Draft genome of Acidibacillus ferrooxidans Huett2.</title>
        <authorList>
            <person name="Schopf S."/>
        </authorList>
    </citation>
    <scope>NUCLEOTIDE SEQUENCE [LARGE SCALE GENOMIC DNA]</scope>
    <source>
        <strain evidence="4 5">Huett2</strain>
    </source>
</reference>
<dbReference type="InterPro" id="IPR017853">
    <property type="entry name" value="GH"/>
</dbReference>
<dbReference type="InterPro" id="IPR006047">
    <property type="entry name" value="GH13_cat_dom"/>
</dbReference>
<dbReference type="Pfam" id="PF00128">
    <property type="entry name" value="Alpha-amylase"/>
    <property type="match status" value="1"/>
</dbReference>
<keyword evidence="2" id="KW-0326">Glycosidase</keyword>
<name>A0A1V4ERS8_9BACL</name>
<keyword evidence="1" id="KW-0378">Hydrolase</keyword>
<evidence type="ECO:0000256" key="1">
    <source>
        <dbReference type="ARBA" id="ARBA00022801"/>
    </source>
</evidence>
<dbReference type="EMBL" id="MWPS01000027">
    <property type="protein sequence ID" value="OPG15550.1"/>
    <property type="molecule type" value="Genomic_DNA"/>
</dbReference>
<dbReference type="Gene3D" id="2.60.40.10">
    <property type="entry name" value="Immunoglobulins"/>
    <property type="match status" value="1"/>
</dbReference>
<dbReference type="InterPro" id="IPR045857">
    <property type="entry name" value="O16G_dom_2"/>
</dbReference>
<comment type="caution">
    <text evidence="4">The sequence shown here is derived from an EMBL/GenBank/DDBJ whole genome shotgun (WGS) entry which is preliminary data.</text>
</comment>
<dbReference type="Gene3D" id="3.90.400.10">
    <property type="entry name" value="Oligo-1,6-glucosidase, Domain 2"/>
    <property type="match status" value="1"/>
</dbReference>
<gene>
    <name evidence="4" type="ORF">B2M26_10765</name>
</gene>
<evidence type="ECO:0000313" key="5">
    <source>
        <dbReference type="Proteomes" id="UP000190229"/>
    </source>
</evidence>
<dbReference type="CDD" id="cd11338">
    <property type="entry name" value="AmyAc_CMD"/>
    <property type="match status" value="1"/>
</dbReference>
<feature type="domain" description="Glycosyl hydrolase family 13 catalytic" evidence="3">
    <location>
        <begin position="217"/>
        <end position="677"/>
    </location>
</feature>
<accession>A0A1V4ERS8</accession>
<protein>
    <recommendedName>
        <fullName evidence="3">Glycosyl hydrolase family 13 catalytic domain-containing protein</fullName>
    </recommendedName>
</protein>
<dbReference type="SUPFAM" id="SSF51011">
    <property type="entry name" value="Glycosyl hydrolase domain"/>
    <property type="match status" value="1"/>
</dbReference>
<dbReference type="Gene3D" id="2.60.40.1180">
    <property type="entry name" value="Golgi alpha-mannosidase II"/>
    <property type="match status" value="1"/>
</dbReference>
<evidence type="ECO:0000256" key="2">
    <source>
        <dbReference type="ARBA" id="ARBA00023295"/>
    </source>
</evidence>
<dbReference type="InterPro" id="IPR013783">
    <property type="entry name" value="Ig-like_fold"/>
</dbReference>
<dbReference type="AlphaFoldDB" id="A0A1V4ERS8"/>
<sequence length="776" mass="85286">MNRKVNSTDARTRFIKRFQFAGTSLTLAILTLVSAAWDAPLRAIAQAKSIRNYGERAASSPWYNHVYSNSFDTFYRNPFYAVPTDSSVVLRIAGPQAMTGAAILLSNVNGIAGASVSIKMHRERSVNAASHGVSSHATAVVYEGVIPAFDLRKPTVESYMFQVQEGRSVAYYGNNGNGYGGAGSIATDPNLLIGYNLTVYDHTFVTPSWLRHGIIYEIFVDRFDNGNKANDPSPTKNLAIGQGSQGETLVPIQFHKNWNSTPYDPNIVVNVNSKNDLKEVALRGDGNFSTDFYGGDLRGIIDKLGYLKSLGVNTLYLTPIFQSESNHKYDTGNFKMIDPSFGTLKTYVTLAKDAHKMGIHLILDGVFEDTGSDSLYFNKFGTYPGIGAWQSYQNPKRKSPYSSWYEWSPGNNPPYIGWSGVDTLPQTNTQNKSYQNFIYGMYDKAHRKNPATNSVAAYWLSLGASGWRLDSANNSNFSVAWWTAFRNAVKKVDPNAAIIGEDWNNPTNDGGVDWMTGTTWDSTMNYPFRNAVISFFRGNYDDGSVQNYAMSASQFNDTMMQMLQSYPTPAMYAEMNLLSSQDVERILTILEGAPNYSQLSAYAQATWKPTPAQVATGVKKLELVTDFQYGFVGVPSIYYGDEAGLIGFKDPLDRGTYPWGHPNAALLSHYRLLGAIRNAHPVLQQGAYLPLYAHQNVIAFARTVRDGVDVLGHRAKTATAIIAINDGAARTVHVSVGGLLSNGTVLHDALADGRAYTVSHGQLTLTLGALQGVMLF</sequence>
<dbReference type="SMART" id="SM00642">
    <property type="entry name" value="Aamy"/>
    <property type="match status" value="1"/>
</dbReference>
<organism evidence="4 5">
    <name type="scientific">Ferroacidibacillus organovorans</name>
    <dbReference type="NCBI Taxonomy" id="1765683"/>
    <lineage>
        <taxon>Bacteria</taxon>
        <taxon>Bacillati</taxon>
        <taxon>Bacillota</taxon>
        <taxon>Bacilli</taxon>
        <taxon>Bacillales</taxon>
        <taxon>Alicyclobacillaceae</taxon>
        <taxon>Ferroacidibacillus</taxon>
    </lineage>
</organism>